<dbReference type="InParanoid" id="A2H929"/>
<protein>
    <submittedName>
        <fullName evidence="1">Uncharacterized protein</fullName>
    </submittedName>
</protein>
<dbReference type="VEuPathDB" id="TrichDB:TVAG_008450"/>
<gene>
    <name evidence="1" type="ORF">TVAG_008450</name>
</gene>
<sequence length="190" mass="22090">MPTIHWLSFSWLNRYIQPGQSVTFIYMIYEGDYQPPFLYLDEVLPDQEADITEDIPITGVFAYIIPGDRVEAYWQFIDSEGKVVKQESLGEFTVSIEQMFMDFDIKIKPPTKLGQYILRINAYAEGTDSLVYVDYPFTAVHANYRPKLYVLPPEYVYYISDSEVSFLASAYDEDLGDKQLTAKVFFNNEE</sequence>
<dbReference type="VEuPathDB" id="TrichDB:TVAGG3_0399490"/>
<dbReference type="EMBL" id="DS128820">
    <property type="protein sequence ID" value="EAX74088.1"/>
    <property type="molecule type" value="Genomic_DNA"/>
</dbReference>
<proteinExistence type="predicted"/>
<feature type="non-terminal residue" evidence="1">
    <location>
        <position position="190"/>
    </location>
</feature>
<evidence type="ECO:0000313" key="1">
    <source>
        <dbReference type="EMBL" id="EAX74088.1"/>
    </source>
</evidence>
<dbReference type="Proteomes" id="UP000001542">
    <property type="component" value="Unassembled WGS sequence"/>
</dbReference>
<keyword evidence="2" id="KW-1185">Reference proteome</keyword>
<reference evidence="1" key="1">
    <citation type="submission" date="2006-10" db="EMBL/GenBank/DDBJ databases">
        <authorList>
            <person name="Amadeo P."/>
            <person name="Zhao Q."/>
            <person name="Wortman J."/>
            <person name="Fraser-Liggett C."/>
            <person name="Carlton J."/>
        </authorList>
    </citation>
    <scope>NUCLEOTIDE SEQUENCE</scope>
    <source>
        <strain evidence="1">G3</strain>
    </source>
</reference>
<dbReference type="KEGG" id="tva:4731484"/>
<organism evidence="1 2">
    <name type="scientific">Trichomonas vaginalis (strain ATCC PRA-98 / G3)</name>
    <dbReference type="NCBI Taxonomy" id="412133"/>
    <lineage>
        <taxon>Eukaryota</taxon>
        <taxon>Metamonada</taxon>
        <taxon>Parabasalia</taxon>
        <taxon>Trichomonadida</taxon>
        <taxon>Trichomonadidae</taxon>
        <taxon>Trichomonas</taxon>
    </lineage>
</organism>
<accession>A2H929</accession>
<name>A2H929_TRIV3</name>
<dbReference type="AlphaFoldDB" id="A2H929"/>
<reference evidence="1" key="2">
    <citation type="journal article" date="2007" name="Science">
        <title>Draft genome sequence of the sexually transmitted pathogen Trichomonas vaginalis.</title>
        <authorList>
            <person name="Carlton J.M."/>
            <person name="Hirt R.P."/>
            <person name="Silva J.C."/>
            <person name="Delcher A.L."/>
            <person name="Schatz M."/>
            <person name="Zhao Q."/>
            <person name="Wortman J.R."/>
            <person name="Bidwell S.L."/>
            <person name="Alsmark U.C.M."/>
            <person name="Besteiro S."/>
            <person name="Sicheritz-Ponten T."/>
            <person name="Noel C.J."/>
            <person name="Dacks J.B."/>
            <person name="Foster P.G."/>
            <person name="Simillion C."/>
            <person name="Van de Peer Y."/>
            <person name="Miranda-Saavedra D."/>
            <person name="Barton G.J."/>
            <person name="Westrop G.D."/>
            <person name="Mueller S."/>
            <person name="Dessi D."/>
            <person name="Fiori P.L."/>
            <person name="Ren Q."/>
            <person name="Paulsen I."/>
            <person name="Zhang H."/>
            <person name="Bastida-Corcuera F.D."/>
            <person name="Simoes-Barbosa A."/>
            <person name="Brown M.T."/>
            <person name="Hayes R.D."/>
            <person name="Mukherjee M."/>
            <person name="Okumura C.Y."/>
            <person name="Schneider R."/>
            <person name="Smith A.J."/>
            <person name="Vanacova S."/>
            <person name="Villalvazo M."/>
            <person name="Haas B.J."/>
            <person name="Pertea M."/>
            <person name="Feldblyum T.V."/>
            <person name="Utterback T.R."/>
            <person name="Shu C.L."/>
            <person name="Osoegawa K."/>
            <person name="de Jong P.J."/>
            <person name="Hrdy I."/>
            <person name="Horvathova L."/>
            <person name="Zubacova Z."/>
            <person name="Dolezal P."/>
            <person name="Malik S.B."/>
            <person name="Logsdon J.M. Jr."/>
            <person name="Henze K."/>
            <person name="Gupta A."/>
            <person name="Wang C.C."/>
            <person name="Dunne R.L."/>
            <person name="Upcroft J.A."/>
            <person name="Upcroft P."/>
            <person name="White O."/>
            <person name="Salzberg S.L."/>
            <person name="Tang P."/>
            <person name="Chiu C.-H."/>
            <person name="Lee Y.-S."/>
            <person name="Embley T.M."/>
            <person name="Coombs G.H."/>
            <person name="Mottram J.C."/>
            <person name="Tachezy J."/>
            <person name="Fraser-Liggett C.M."/>
            <person name="Johnson P.J."/>
        </authorList>
    </citation>
    <scope>NUCLEOTIDE SEQUENCE [LARGE SCALE GENOMIC DNA]</scope>
    <source>
        <strain evidence="1">G3</strain>
    </source>
</reference>
<dbReference type="RefSeq" id="XP_001287018.1">
    <property type="nucleotide sequence ID" value="XM_001287017.1"/>
</dbReference>
<evidence type="ECO:0000313" key="2">
    <source>
        <dbReference type="Proteomes" id="UP000001542"/>
    </source>
</evidence>